<protein>
    <submittedName>
        <fullName evidence="1">Uncharacterized protein</fullName>
    </submittedName>
</protein>
<dbReference type="Proteomes" id="UP000197138">
    <property type="component" value="Unassembled WGS sequence"/>
</dbReference>
<organism evidence="1 2">
    <name type="scientific">Punica granatum</name>
    <name type="common">Pomegranate</name>
    <dbReference type="NCBI Taxonomy" id="22663"/>
    <lineage>
        <taxon>Eukaryota</taxon>
        <taxon>Viridiplantae</taxon>
        <taxon>Streptophyta</taxon>
        <taxon>Embryophyta</taxon>
        <taxon>Tracheophyta</taxon>
        <taxon>Spermatophyta</taxon>
        <taxon>Magnoliopsida</taxon>
        <taxon>eudicotyledons</taxon>
        <taxon>Gunneridae</taxon>
        <taxon>Pentapetalae</taxon>
        <taxon>rosids</taxon>
        <taxon>malvids</taxon>
        <taxon>Myrtales</taxon>
        <taxon>Lythraceae</taxon>
        <taxon>Punica</taxon>
    </lineage>
</organism>
<evidence type="ECO:0000313" key="2">
    <source>
        <dbReference type="Proteomes" id="UP000197138"/>
    </source>
</evidence>
<gene>
    <name evidence="1" type="ORF">CDL15_Pgr013349</name>
</gene>
<proteinExistence type="predicted"/>
<evidence type="ECO:0000313" key="1">
    <source>
        <dbReference type="EMBL" id="OWM74445.1"/>
    </source>
</evidence>
<dbReference type="AlphaFoldDB" id="A0A218WNT8"/>
<accession>A0A218WNT8</accession>
<name>A0A218WNT8_PUNGR</name>
<dbReference type="EMBL" id="MTKT01003779">
    <property type="protein sequence ID" value="OWM74445.1"/>
    <property type="molecule type" value="Genomic_DNA"/>
</dbReference>
<reference evidence="2" key="1">
    <citation type="journal article" date="2017" name="Plant J.">
        <title>The pomegranate (Punica granatum L.) genome and the genomics of punicalagin biosynthesis.</title>
        <authorList>
            <person name="Qin G."/>
            <person name="Xu C."/>
            <person name="Ming R."/>
            <person name="Tang H."/>
            <person name="Guyot R."/>
            <person name="Kramer E.M."/>
            <person name="Hu Y."/>
            <person name="Yi X."/>
            <person name="Qi Y."/>
            <person name="Xu X."/>
            <person name="Gao Z."/>
            <person name="Pan H."/>
            <person name="Jian J."/>
            <person name="Tian Y."/>
            <person name="Yue Z."/>
            <person name="Xu Y."/>
        </authorList>
    </citation>
    <scope>NUCLEOTIDE SEQUENCE [LARGE SCALE GENOMIC DNA]</scope>
    <source>
        <strain evidence="2">cv. Dabenzi</strain>
    </source>
</reference>
<sequence length="94" mass="10566">MAPVTMRLWGPFFRPSKATFSTVALMVVRIAIQIAESYDSTIQRVDSDSDSMAWIGNARSWLNRVQNLIIVESARFYDSNFSPTLFLPSSSSVD</sequence>
<comment type="caution">
    <text evidence="1">The sequence shown here is derived from an EMBL/GenBank/DDBJ whole genome shotgun (WGS) entry which is preliminary data.</text>
</comment>